<evidence type="ECO:0000256" key="1">
    <source>
        <dbReference type="ARBA" id="ARBA00006432"/>
    </source>
</evidence>
<organism evidence="7 8">
    <name type="scientific">Gigaspora margarita</name>
    <dbReference type="NCBI Taxonomy" id="4874"/>
    <lineage>
        <taxon>Eukaryota</taxon>
        <taxon>Fungi</taxon>
        <taxon>Fungi incertae sedis</taxon>
        <taxon>Mucoromycota</taxon>
        <taxon>Glomeromycotina</taxon>
        <taxon>Glomeromycetes</taxon>
        <taxon>Diversisporales</taxon>
        <taxon>Gigasporaceae</taxon>
        <taxon>Gigaspora</taxon>
    </lineage>
</organism>
<keyword evidence="3" id="KW-0547">Nucleotide-binding</keyword>
<keyword evidence="4" id="KW-0067">ATP-binding</keyword>
<dbReference type="Gene3D" id="3.40.50.12780">
    <property type="entry name" value="N-terminal domain of ligase-like"/>
    <property type="match status" value="1"/>
</dbReference>
<evidence type="ECO:0000256" key="2">
    <source>
        <dbReference type="ARBA" id="ARBA00022598"/>
    </source>
</evidence>
<dbReference type="InterPro" id="IPR020845">
    <property type="entry name" value="AMP-binding_CS"/>
</dbReference>
<comment type="similarity">
    <text evidence="1">Belongs to the ATP-dependent AMP-binding enzyme family.</text>
</comment>
<dbReference type="Pfam" id="PF00501">
    <property type="entry name" value="AMP-binding"/>
    <property type="match status" value="1"/>
</dbReference>
<dbReference type="PROSITE" id="PS00455">
    <property type="entry name" value="AMP_BINDING"/>
    <property type="match status" value="1"/>
</dbReference>
<dbReference type="PANTHER" id="PTHR43272">
    <property type="entry name" value="LONG-CHAIN-FATTY-ACID--COA LIGASE"/>
    <property type="match status" value="1"/>
</dbReference>
<accession>A0ABM8W221</accession>
<evidence type="ECO:0000256" key="4">
    <source>
        <dbReference type="ARBA" id="ARBA00022840"/>
    </source>
</evidence>
<evidence type="ECO:0000256" key="5">
    <source>
        <dbReference type="ARBA" id="ARBA00036813"/>
    </source>
</evidence>
<sequence>MATKMEKKYSVNVSEKVEGETPIRRSMISPHQLIDFPSEDARTLYDVMQYSVKTYVNKHAMGDRKVISIVEEEKEVTKIVNGAETKEKKLWKYFQLSPYNYLTYADVGEEITNIGSGLVKLGLEATSRLTVYSTTSVNWMLVTHGCYTQNITIVTAYDTLGEEGLLHSMNESEVKAMFTNADLLPMAAKVAGKVSTLQCIFYDGESKGEADKLKTDHPGLKIMTLDELKQLGKDNRVDPVPPTSEDICCIMYTSGSTGNPKGVLLSHKNLVAAIAGINEILKKYIRPDDTLITYLPLAHVLEFTVEHAAIWWGITLGYGNVRTLTDASVRNCLGDIREFKPSLMCGVPAVWESIRKGVLSKVNTSSPAQQRVFNAAYKAKGWLLNKELPTKPLDIIVFNKIRQQTGGRLRLALSGGAPLSAETQEFLTIALCPILQGYGMTETCGIITVITPDQFAYGSVGAPVPCLEVKLVDVPEAGYRSTNERPQGEIWVRGPCVTQGYYKNEKVTKETLTEDGWLQTGDIGEWKDNGTLSIIDRKKNLVKLSNGEYIALEKLESIYKSTLYVSNLCICANSFLNKPVALIYPVEAQVRNIAKEKNLNDMDFEQLCANDEITATVLQACLSQAKKAGLKPAEMLASVTLVPDEWTAHNGLLTAASKVKRKDIEIKYKAHLDRMYENNKAK</sequence>
<evidence type="ECO:0000259" key="6">
    <source>
        <dbReference type="Pfam" id="PF00501"/>
    </source>
</evidence>
<dbReference type="EMBL" id="CAJVQB010000741">
    <property type="protein sequence ID" value="CAG8504929.1"/>
    <property type="molecule type" value="Genomic_DNA"/>
</dbReference>
<name>A0ABM8W221_GIGMA</name>
<feature type="domain" description="AMP-dependent synthetase/ligase" evidence="6">
    <location>
        <begin position="97"/>
        <end position="502"/>
    </location>
</feature>
<comment type="caution">
    <text evidence="7">The sequence shown here is derived from an EMBL/GenBank/DDBJ whole genome shotgun (WGS) entry which is preliminary data.</text>
</comment>
<gene>
    <name evidence="7" type="ORF">GMARGA_LOCUS2387</name>
</gene>
<dbReference type="Proteomes" id="UP000789901">
    <property type="component" value="Unassembled WGS sequence"/>
</dbReference>
<reference evidence="7 8" key="1">
    <citation type="submission" date="2021-06" db="EMBL/GenBank/DDBJ databases">
        <authorList>
            <person name="Kallberg Y."/>
            <person name="Tangrot J."/>
            <person name="Rosling A."/>
        </authorList>
    </citation>
    <scope>NUCLEOTIDE SEQUENCE [LARGE SCALE GENOMIC DNA]</scope>
    <source>
        <strain evidence="7 8">120-4 pot B 10/14</strain>
    </source>
</reference>
<dbReference type="SUPFAM" id="SSF56801">
    <property type="entry name" value="Acetyl-CoA synthetase-like"/>
    <property type="match status" value="1"/>
</dbReference>
<dbReference type="InterPro" id="IPR000873">
    <property type="entry name" value="AMP-dep_synth/lig_dom"/>
</dbReference>
<keyword evidence="2" id="KW-0436">Ligase</keyword>
<proteinExistence type="inferred from homology"/>
<protein>
    <submittedName>
        <fullName evidence="7">36244_t:CDS:1</fullName>
    </submittedName>
</protein>
<keyword evidence="8" id="KW-1185">Reference proteome</keyword>
<dbReference type="PANTHER" id="PTHR43272:SF83">
    <property type="entry name" value="ACYL-COA SYNTHETASE LONG-CHAIN, ISOFORM J"/>
    <property type="match status" value="1"/>
</dbReference>
<comment type="catalytic activity">
    <reaction evidence="5">
        <text>a long-chain fatty acid + ATP + CoA = a long-chain fatty acyl-CoA + AMP + diphosphate</text>
        <dbReference type="Rhea" id="RHEA:15421"/>
        <dbReference type="ChEBI" id="CHEBI:30616"/>
        <dbReference type="ChEBI" id="CHEBI:33019"/>
        <dbReference type="ChEBI" id="CHEBI:57287"/>
        <dbReference type="ChEBI" id="CHEBI:57560"/>
        <dbReference type="ChEBI" id="CHEBI:83139"/>
        <dbReference type="ChEBI" id="CHEBI:456215"/>
        <dbReference type="EC" id="6.2.1.3"/>
    </reaction>
</comment>
<evidence type="ECO:0000256" key="3">
    <source>
        <dbReference type="ARBA" id="ARBA00022741"/>
    </source>
</evidence>
<dbReference type="InterPro" id="IPR042099">
    <property type="entry name" value="ANL_N_sf"/>
</dbReference>
<evidence type="ECO:0000313" key="8">
    <source>
        <dbReference type="Proteomes" id="UP000789901"/>
    </source>
</evidence>
<evidence type="ECO:0000313" key="7">
    <source>
        <dbReference type="EMBL" id="CAG8504929.1"/>
    </source>
</evidence>